<dbReference type="SMART" id="SM00089">
    <property type="entry name" value="PKD"/>
    <property type="match status" value="2"/>
</dbReference>
<keyword evidence="21" id="KW-1185">Reference proteome</keyword>
<keyword evidence="10" id="KW-1015">Disulfide bond</keyword>
<dbReference type="Pfam" id="PF01477">
    <property type="entry name" value="PLAT"/>
    <property type="match status" value="1"/>
</dbReference>
<evidence type="ECO:0008006" key="22">
    <source>
        <dbReference type="Google" id="ProtNLM"/>
    </source>
</evidence>
<keyword evidence="7 14" id="KW-1133">Transmembrane helix</keyword>
<dbReference type="InterPro" id="IPR013122">
    <property type="entry name" value="PKD1_2_channel"/>
</dbReference>
<dbReference type="InterPro" id="IPR046791">
    <property type="entry name" value="Polycystin_dom"/>
</dbReference>
<feature type="domain" description="PKD" evidence="16">
    <location>
        <begin position="284"/>
        <end position="336"/>
    </location>
</feature>
<keyword evidence="6" id="KW-0677">Repeat</keyword>
<evidence type="ECO:0000313" key="20">
    <source>
        <dbReference type="EMBL" id="MEQ2240092.1"/>
    </source>
</evidence>
<dbReference type="PROSITE" id="PS51111">
    <property type="entry name" value="REJ"/>
    <property type="match status" value="1"/>
</dbReference>
<evidence type="ECO:0000256" key="12">
    <source>
        <dbReference type="PROSITE-ProRule" id="PRU00152"/>
    </source>
</evidence>
<evidence type="ECO:0000256" key="1">
    <source>
        <dbReference type="ARBA" id="ARBA00004138"/>
    </source>
</evidence>
<dbReference type="InterPro" id="IPR000601">
    <property type="entry name" value="PKD_dom"/>
</dbReference>
<evidence type="ECO:0000256" key="10">
    <source>
        <dbReference type="ARBA" id="ARBA00023157"/>
    </source>
</evidence>
<feature type="transmembrane region" description="Helical" evidence="14">
    <location>
        <begin position="2472"/>
        <end position="2495"/>
    </location>
</feature>
<dbReference type="InterPro" id="IPR001024">
    <property type="entry name" value="PLAT/LH2_dom"/>
</dbReference>
<dbReference type="SMART" id="SM00308">
    <property type="entry name" value="LH2"/>
    <property type="match status" value="1"/>
</dbReference>
<keyword evidence="4" id="KW-1003">Cell membrane</keyword>
<dbReference type="Pfam" id="PF02010">
    <property type="entry name" value="REJ"/>
    <property type="match status" value="2"/>
</dbReference>
<feature type="region of interest" description="Disordered" evidence="13">
    <location>
        <begin position="1137"/>
        <end position="1166"/>
    </location>
</feature>
<feature type="transmembrane region" description="Helical" evidence="14">
    <location>
        <begin position="2410"/>
        <end position="2431"/>
    </location>
</feature>
<organism evidence="20 21">
    <name type="scientific">Ilyodon furcidens</name>
    <name type="common">goldbreast splitfin</name>
    <dbReference type="NCBI Taxonomy" id="33524"/>
    <lineage>
        <taxon>Eukaryota</taxon>
        <taxon>Metazoa</taxon>
        <taxon>Chordata</taxon>
        <taxon>Craniata</taxon>
        <taxon>Vertebrata</taxon>
        <taxon>Euteleostomi</taxon>
        <taxon>Actinopterygii</taxon>
        <taxon>Neopterygii</taxon>
        <taxon>Teleostei</taxon>
        <taxon>Neoteleostei</taxon>
        <taxon>Acanthomorphata</taxon>
        <taxon>Ovalentaria</taxon>
        <taxon>Atherinomorphae</taxon>
        <taxon>Cyprinodontiformes</taxon>
        <taxon>Goodeidae</taxon>
        <taxon>Ilyodon</taxon>
    </lineage>
</organism>
<comment type="similarity">
    <text evidence="3">Belongs to the polycystin family.</text>
</comment>
<feature type="domain" description="PKD" evidence="16">
    <location>
        <begin position="201"/>
        <end position="239"/>
    </location>
</feature>
<dbReference type="PROSITE" id="PS50093">
    <property type="entry name" value="PKD"/>
    <property type="match status" value="2"/>
</dbReference>
<protein>
    <recommendedName>
        <fullName evidence="22">Polycystic kidney disease protein 1-like 1</fullName>
    </recommendedName>
</protein>
<proteinExistence type="inferred from homology"/>
<keyword evidence="15" id="KW-0732">Signal</keyword>
<feature type="transmembrane region" description="Helical" evidence="14">
    <location>
        <begin position="1722"/>
        <end position="1741"/>
    </location>
</feature>
<feature type="transmembrane region" description="Helical" evidence="14">
    <location>
        <begin position="1935"/>
        <end position="1956"/>
    </location>
</feature>
<evidence type="ECO:0000256" key="11">
    <source>
        <dbReference type="ARBA" id="ARBA00023273"/>
    </source>
</evidence>
<feature type="domain" description="PLAT" evidence="17">
    <location>
        <begin position="1557"/>
        <end position="1678"/>
    </location>
</feature>
<reference evidence="20 21" key="1">
    <citation type="submission" date="2021-06" db="EMBL/GenBank/DDBJ databases">
        <authorList>
            <person name="Palmer J.M."/>
        </authorList>
    </citation>
    <scope>NUCLEOTIDE SEQUENCE [LARGE SCALE GENOMIC DNA]</scope>
    <source>
        <strain evidence="21">if_2019</strain>
        <tissue evidence="20">Muscle</tissue>
    </source>
</reference>
<keyword evidence="8" id="KW-0969">Cilium</keyword>
<feature type="transmembrane region" description="Helical" evidence="14">
    <location>
        <begin position="2373"/>
        <end position="2390"/>
    </location>
</feature>
<evidence type="ECO:0000259" key="17">
    <source>
        <dbReference type="PROSITE" id="PS50095"/>
    </source>
</evidence>
<dbReference type="SUPFAM" id="SSF49299">
    <property type="entry name" value="PKD domain"/>
    <property type="match status" value="2"/>
</dbReference>
<feature type="region of interest" description="Disordered" evidence="13">
    <location>
        <begin position="678"/>
        <end position="706"/>
    </location>
</feature>
<dbReference type="InterPro" id="IPR014010">
    <property type="entry name" value="REJ_dom"/>
</dbReference>
<evidence type="ECO:0000256" key="3">
    <source>
        <dbReference type="ARBA" id="ARBA00007200"/>
    </source>
</evidence>
<dbReference type="PROSITE" id="PS50095">
    <property type="entry name" value="PLAT"/>
    <property type="match status" value="1"/>
</dbReference>
<evidence type="ECO:0000259" key="18">
    <source>
        <dbReference type="PROSITE" id="PS50221"/>
    </source>
</evidence>
<evidence type="ECO:0000256" key="6">
    <source>
        <dbReference type="ARBA" id="ARBA00022737"/>
    </source>
</evidence>
<dbReference type="Pfam" id="PF01825">
    <property type="entry name" value="GPS"/>
    <property type="match status" value="1"/>
</dbReference>
<evidence type="ECO:0000256" key="13">
    <source>
        <dbReference type="SAM" id="MobiDB-lite"/>
    </source>
</evidence>
<comment type="caution">
    <text evidence="20">The sequence shown here is derived from an EMBL/GenBank/DDBJ whole genome shotgun (WGS) entry which is preliminary data.</text>
</comment>
<dbReference type="Pfam" id="PF20519">
    <property type="entry name" value="Polycystin_dom"/>
    <property type="match status" value="1"/>
</dbReference>
<dbReference type="CDD" id="cd00146">
    <property type="entry name" value="PKD"/>
    <property type="match status" value="2"/>
</dbReference>
<evidence type="ECO:0000256" key="2">
    <source>
        <dbReference type="ARBA" id="ARBA00004651"/>
    </source>
</evidence>
<feature type="compositionally biased region" description="Basic and acidic residues" evidence="13">
    <location>
        <begin position="2531"/>
        <end position="2550"/>
    </location>
</feature>
<dbReference type="PROSITE" id="PS50221">
    <property type="entry name" value="GAIN_B"/>
    <property type="match status" value="1"/>
</dbReference>
<dbReference type="PANTHER" id="PTHR46730:SF4">
    <property type="entry name" value="POLYCYSTIC KIDNEY DISEASE PROTEIN 1-LIKE 1"/>
    <property type="match status" value="1"/>
</dbReference>
<dbReference type="PANTHER" id="PTHR46730">
    <property type="entry name" value="POLYCYSTIN-1"/>
    <property type="match status" value="1"/>
</dbReference>
<dbReference type="Pfam" id="PF08016">
    <property type="entry name" value="PKD_channel"/>
    <property type="match status" value="1"/>
</dbReference>
<accession>A0ABV0U4G8</accession>
<evidence type="ECO:0000256" key="15">
    <source>
        <dbReference type="SAM" id="SignalP"/>
    </source>
</evidence>
<dbReference type="InterPro" id="IPR035986">
    <property type="entry name" value="PKD_dom_sf"/>
</dbReference>
<gene>
    <name evidence="20" type="ORF">ILYODFUR_011299</name>
</gene>
<evidence type="ECO:0000256" key="8">
    <source>
        <dbReference type="ARBA" id="ARBA00023069"/>
    </source>
</evidence>
<evidence type="ECO:0000256" key="9">
    <source>
        <dbReference type="ARBA" id="ARBA00023136"/>
    </source>
</evidence>
<evidence type="ECO:0000259" key="16">
    <source>
        <dbReference type="PROSITE" id="PS50093"/>
    </source>
</evidence>
<evidence type="ECO:0000259" key="19">
    <source>
        <dbReference type="PROSITE" id="PS51111"/>
    </source>
</evidence>
<dbReference type="Proteomes" id="UP001482620">
    <property type="component" value="Unassembled WGS sequence"/>
</dbReference>
<dbReference type="InterPro" id="IPR057244">
    <property type="entry name" value="GAIN_B"/>
</dbReference>
<sequence>MYLCLLQVVVCPFISNLSLEVSDYQLTTDDVVSEDIELLKLAVEAESNQSCENPKDCIGTEKYCSHELFFDIPRGVTSDQTCLVSFIISAESDGTVSLLVNATVKHRSSSCTAAAEATVVLLFDHSGTVVIQLRAENEVSFQRESARMCVKGNRKLQAKDITTWKPPAQSEEQNVVRIYAGGQVHSTNKDIIFLVVTDIPDPVEFFWDFGDSKLAKTSLRTITKRYHTPGSYKVVVAASRGQMSVTSDVFPIVVQRAVKLSRLVHQASVLRNRTLTIRCRVNVGTNLTFMWSFGDETTRPGLSTTHHVFHRLGDFIVKVTASNLISSASLSSHIFVVDRPCQPPPVKNMGPLKRQFQRHEAVHLGVTFETDVDCDISEGLHYTWTLFGSGGQIIPLPHTDTQRQSLILQSHLLQYDTYTAIARVQVIGSVVYSNYTVTFQVRPSPPVAFIQGGTNVFIGKKSSNMVTLDGQKSYDPDFPENLLSYSWICKPVSTITSSCFDQEIPTSSPVLKFPTSLLKPKFDQFQFMLTVRSGERSASSEAFLTVTSHLTGKVSVFCHQCQGDRVNWDQSFTVSAVCEDCNIRSELIHYTWSLYLVNASSKPIIEVPFCYTVDVSAPFAILADPPTSTLTPEMSSLHPSVTDVSQDHHYADASSPAFLTEKISEATLQPQILYLGDRKTASAESRDKSDHSDMPRSDPSHTPVLDQDTRLLSDHMSFSGVSSEFPTESSAAWKDAFPLMEGDHVAGQPANSAASSDDYDVPYPSVDEGDSGMSAGRLSGVDADSISLGDDSLTLNNEGSNLMDPKPSAVILEPTLLDLHRDSVERGQFESYTYTGISSTSIQFKPFSLKPRSLYMLQVIAKFNNDLIGWTQLFLKSNPVPEGMTCQVQPAEGMELHTPFSIFCTSGREDLEYKYSFSVGGRPPRILYQGRDIQYYFSLPSGDPSDDYKVRIYTEIRSSSSGSNTKPCLVTVRVRPSFLRNTSSSSSSHHDPALQLSKSLRNLSTLVQLGNLVEVHNYISLLTSILNRLSRDAEDNTRAQMHIRNVLICTLCKFKGSDEMSMADNIFILNELLQITNQVTITSVRCVASHVRCVSEKLPEFSANQDMLYSLINSLSYCLQVVTSCSCTPETPGHFNNTHVLGPGSLTEQNTKDSERPSAGPHLEHGGEVPAKRLMQLVEEILQSAADLMLRHILLHEAKVHTVRTGLITLLASTQNRTSTIIRSGFTTIHMPAALIQSVFGFHTGRTRLREQQPCVFRVLTELSYNYYPREKCPPQLQTGRAFTPTSLSQLTGPVVDLSLFNCSTRKKIHIPSLSQPINIEVQLPQRNESSTTQYILHRNQVNYHNFSISQQLLQQAIQVTVVLTPPSSKPFPIMLLFRMFERPTPSMHHLQRIHQWEHNVIRVTLPPSYLNAAGVAHIALLDANFERLPRNKIQREQISYSLTADSSLCVSWDGEQGDWTHHGCRTHQTDTSSAVTCSCFQLRPLTVFQQQILSSQDTGDLDPFLSESSNLTVLIILAILLLLYILGLVWSERADAVSKENQRVHYVSDNSPADPFLYAVCIHTGLCSAAHMTAKVYIVLYGENGFSQTKELQVPGCTLFRRNTKDTFIVSAAVSLGPVWGVHIWHDNSGPSPDWYLKQVVVSEVNRGQVEATSWVFVSECWLAVSKEDGQVERMLRIGSQEIHLAKTLLVRFSDYLADFHMWLCVYSCPSPSSFTHTQRLSVCLLLVLGYACANTVVISRTDDQLPFEVGVVDMSVVSVTTGLLSVMVVLPVATLISFLFRLTGNKLMGSGVQRENCIKNAQDDFQETSSVNNSELDYHLSWHSRWKWTQEALEKKYQDADILSVSSIHENKGTDEESTIQTGIAKKSLDLLVFEGSEGPALHKVLLISKGQNCDHAPEGKAEKCSPDMVRFETQTAGRNQPVRNKFRPPSFWSCYLAWALCGLLSLACLVVTADHGLRFSSSKVLLWTHSLCVSLMGCMFIIQPALILAVAVIVSFWYKKAAQFHCFFSVRKSQIETNLWNKTDAVGPGEQLTTSALCEETSSSVEKLLWARQRARCLRLTHPPTPAELRKTRGKRRREALIHETLRDLFFCAIMVLLMVCIISGSSVKEHQNVNKAIMTHFMRSNSYFTSIKTHEDWWKWTRSSLLDLLYQNSSAKTEQPHIVIGEPIIEKKDISNIFQNAMLTNPWTCDHPCSEKAATVRFGHTKSEAASELKTLHSSSWISRQTVALKIQFTLYSPAPHLFSSVSLITEQQPDGALLHSVKVQSVKVLHTPALWDHATMVCKLLFLLFSLLQPCNQVFTVAQQGLMGYWTRPCMWLDVSLLTVTLVCYACFIYHSTMIMEVVSLLQTQHRGHVDVSAVANWEQKIRTLWGVIFFLLIMKCVTVLKVSRTLSSSAAVLSQTLSSFLWPVVSGLILLLALSCSSNLLHAESSWAFSSVPRSVQTLLCHYRGPRVTKSAVHAGQGFSHWAILCLTTTAVWMTVITGAISLLVKTAKISQSRTFNFTTGELLCYLRMKVSEFTGRQRQARTDDNDKRTVRKNIKLENT</sequence>
<evidence type="ECO:0000256" key="7">
    <source>
        <dbReference type="ARBA" id="ARBA00022989"/>
    </source>
</evidence>
<feature type="signal peptide" evidence="15">
    <location>
        <begin position="1"/>
        <end position="18"/>
    </location>
</feature>
<comment type="subcellular location">
    <subcellularLocation>
        <location evidence="2">Cell membrane</location>
        <topology evidence="2">Multi-pass membrane protein</topology>
    </subcellularLocation>
    <subcellularLocation>
        <location evidence="1">Cell projection</location>
        <location evidence="1">Cilium</location>
    </subcellularLocation>
</comment>
<feature type="chain" id="PRO_5046868107" description="Polycystic kidney disease protein 1-like 1" evidence="15">
    <location>
        <begin position="19"/>
        <end position="2550"/>
    </location>
</feature>
<comment type="caution">
    <text evidence="12">Lacks conserved residue(s) required for the propagation of feature annotation.</text>
</comment>
<dbReference type="Gene3D" id="2.60.40.10">
    <property type="entry name" value="Immunoglobulins"/>
    <property type="match status" value="2"/>
</dbReference>
<dbReference type="Pfam" id="PF00801">
    <property type="entry name" value="PKD"/>
    <property type="match status" value="1"/>
</dbReference>
<feature type="region of interest" description="Disordered" evidence="13">
    <location>
        <begin position="2528"/>
        <end position="2550"/>
    </location>
</feature>
<feature type="compositionally biased region" description="Basic and acidic residues" evidence="13">
    <location>
        <begin position="1150"/>
        <end position="1166"/>
    </location>
</feature>
<evidence type="ECO:0000256" key="4">
    <source>
        <dbReference type="ARBA" id="ARBA00022475"/>
    </source>
</evidence>
<evidence type="ECO:0000256" key="5">
    <source>
        <dbReference type="ARBA" id="ARBA00022692"/>
    </source>
</evidence>
<feature type="transmembrane region" description="Helical" evidence="14">
    <location>
        <begin position="1512"/>
        <end position="1531"/>
    </location>
</feature>
<keyword evidence="9 14" id="KW-0472">Membrane</keyword>
<keyword evidence="11" id="KW-0966">Cell projection</keyword>
<name>A0ABV0U4G8_9TELE</name>
<feature type="transmembrane region" description="Helical" evidence="14">
    <location>
        <begin position="1976"/>
        <end position="2001"/>
    </location>
</feature>
<dbReference type="EMBL" id="JAHRIQ010058777">
    <property type="protein sequence ID" value="MEQ2240092.1"/>
    <property type="molecule type" value="Genomic_DNA"/>
</dbReference>
<feature type="transmembrane region" description="Helical" evidence="14">
    <location>
        <begin position="2319"/>
        <end position="2340"/>
    </location>
</feature>
<feature type="domain" description="GAIN-B" evidence="18">
    <location>
        <begin position="1345"/>
        <end position="1496"/>
    </location>
</feature>
<dbReference type="SUPFAM" id="SSF49723">
    <property type="entry name" value="Lipase/lipooxygenase domain (PLAT/LH2 domain)"/>
    <property type="match status" value="1"/>
</dbReference>
<dbReference type="InterPro" id="IPR036392">
    <property type="entry name" value="PLAT/LH2_dom_sf"/>
</dbReference>
<dbReference type="InterPro" id="IPR013783">
    <property type="entry name" value="Ig-like_fold"/>
</dbReference>
<feature type="compositionally biased region" description="Basic and acidic residues" evidence="13">
    <location>
        <begin position="678"/>
        <end position="699"/>
    </location>
</feature>
<evidence type="ECO:0000313" key="21">
    <source>
        <dbReference type="Proteomes" id="UP001482620"/>
    </source>
</evidence>
<dbReference type="InterPro" id="IPR022409">
    <property type="entry name" value="PKD/Chitinase_dom"/>
</dbReference>
<keyword evidence="5 14" id="KW-0812">Transmembrane</keyword>
<dbReference type="InterPro" id="IPR002859">
    <property type="entry name" value="PKD/REJ-like"/>
</dbReference>
<evidence type="ECO:0000256" key="14">
    <source>
        <dbReference type="SAM" id="Phobius"/>
    </source>
</evidence>
<feature type="transmembrane region" description="Helical" evidence="14">
    <location>
        <begin position="1761"/>
        <end position="1782"/>
    </location>
</feature>
<dbReference type="InterPro" id="IPR000203">
    <property type="entry name" value="GPS"/>
</dbReference>
<feature type="domain" description="REJ" evidence="19">
    <location>
        <begin position="341"/>
        <end position="1042"/>
    </location>
</feature>
<dbReference type="Gene3D" id="2.60.60.20">
    <property type="entry name" value="PLAT/LH2 domain"/>
    <property type="match status" value="1"/>
</dbReference>